<organism evidence="2 3">
    <name type="scientific">Jannaschia faecimaris</name>
    <dbReference type="NCBI Taxonomy" id="1244108"/>
    <lineage>
        <taxon>Bacteria</taxon>
        <taxon>Pseudomonadati</taxon>
        <taxon>Pseudomonadota</taxon>
        <taxon>Alphaproteobacteria</taxon>
        <taxon>Rhodobacterales</taxon>
        <taxon>Roseobacteraceae</taxon>
        <taxon>Jannaschia</taxon>
    </lineage>
</organism>
<reference evidence="3" key="1">
    <citation type="submission" date="2016-10" db="EMBL/GenBank/DDBJ databases">
        <authorList>
            <person name="Varghese N."/>
            <person name="Submissions S."/>
        </authorList>
    </citation>
    <scope>NUCLEOTIDE SEQUENCE [LARGE SCALE GENOMIC DNA]</scope>
    <source>
        <strain evidence="3">DSM 100420</strain>
    </source>
</reference>
<dbReference type="STRING" id="1244108.SAMN05444004_1267"/>
<gene>
    <name evidence="2" type="ORF">SAMN05444004_1267</name>
</gene>
<feature type="region of interest" description="Disordered" evidence="1">
    <location>
        <begin position="200"/>
        <end position="220"/>
    </location>
</feature>
<feature type="region of interest" description="Disordered" evidence="1">
    <location>
        <begin position="225"/>
        <end position="244"/>
    </location>
</feature>
<sequence length="487" mass="50779">MDAISQINVIVDHDSITDALSPNDLADQSSIAANAAAIVAKSVAAAREDADADADNVSDPVPDSTPLFSGTPANWTILRHDGPVTQINWVKQHSFTTDFDQAVVTFSGTATFLGLGENALSNSFNALEFGYQYDLIFVAGNLIDVNMIDQLNVILDSDVICTTAPAQAASAKPEPVVDMPTSEETAATLAVADFGAEHSGRVAPNNMVPDPQDKIQPDSVAQNANDQPAFLKGSGTNGSTQQVAATSGLPDIAPAETKANTVSPIEVADNEPVSLPDNPSPTPAPAVSSGDNLAYNQASIQTIGEDTDAAITDIFSDALDSFADGGDEISGDIIKDPVFTGTELLRVLYVDGDVTTVNMVEQINIIGDADQVHLARDNFAAALQNQIEITTGSNVAANIAAIQDNGLDSTVMARGKVYSDALIHQANLMDTDVLETGSSVAELTNEVVAFLTDDISADPFGDDIDAMVNGTASETFGQSDVMQTMLS</sequence>
<proteinExistence type="predicted"/>
<dbReference type="AlphaFoldDB" id="A0A1H3U8S6"/>
<name>A0A1H3U8S6_9RHOB</name>
<dbReference type="EMBL" id="FNPX01000026">
    <property type="protein sequence ID" value="SDZ58842.1"/>
    <property type="molecule type" value="Genomic_DNA"/>
</dbReference>
<protein>
    <submittedName>
        <fullName evidence="2">Uncharacterized protein</fullName>
    </submittedName>
</protein>
<dbReference type="Proteomes" id="UP000198914">
    <property type="component" value="Unassembled WGS sequence"/>
</dbReference>
<feature type="region of interest" description="Disordered" evidence="1">
    <location>
        <begin position="269"/>
        <end position="291"/>
    </location>
</feature>
<accession>A0A1H3U8S6</accession>
<keyword evidence="3" id="KW-1185">Reference proteome</keyword>
<evidence type="ECO:0000313" key="3">
    <source>
        <dbReference type="Proteomes" id="UP000198914"/>
    </source>
</evidence>
<evidence type="ECO:0000256" key="1">
    <source>
        <dbReference type="SAM" id="MobiDB-lite"/>
    </source>
</evidence>
<evidence type="ECO:0000313" key="2">
    <source>
        <dbReference type="EMBL" id="SDZ58842.1"/>
    </source>
</evidence>